<keyword evidence="4 6" id="KW-1133">Transmembrane helix</keyword>
<feature type="transmembrane region" description="Helical" evidence="6">
    <location>
        <begin position="120"/>
        <end position="137"/>
    </location>
</feature>
<feature type="transmembrane region" description="Helical" evidence="6">
    <location>
        <begin position="183"/>
        <end position="204"/>
    </location>
</feature>
<keyword evidence="3 6" id="KW-0812">Transmembrane</keyword>
<proteinExistence type="inferred from homology"/>
<feature type="transmembrane region" description="Helical" evidence="6">
    <location>
        <begin position="35"/>
        <end position="52"/>
    </location>
</feature>
<gene>
    <name evidence="8" type="ORF">K2U94_11165</name>
</gene>
<feature type="transmembrane region" description="Helical" evidence="6">
    <location>
        <begin position="281"/>
        <end position="301"/>
    </location>
</feature>
<keyword evidence="5 6" id="KW-0472">Membrane</keyword>
<accession>A0ABS9Z6T1</accession>
<feature type="domain" description="EamA" evidence="7">
    <location>
        <begin position="3"/>
        <end position="136"/>
    </location>
</feature>
<feature type="transmembrane region" description="Helical" evidence="6">
    <location>
        <begin position="149"/>
        <end position="171"/>
    </location>
</feature>
<protein>
    <submittedName>
        <fullName evidence="8">DMT family transporter</fullName>
    </submittedName>
</protein>
<evidence type="ECO:0000256" key="6">
    <source>
        <dbReference type="SAM" id="Phobius"/>
    </source>
</evidence>
<dbReference type="SUPFAM" id="SSF103481">
    <property type="entry name" value="Multidrug resistance efflux transporter EmrE"/>
    <property type="match status" value="2"/>
</dbReference>
<evidence type="ECO:0000259" key="7">
    <source>
        <dbReference type="Pfam" id="PF00892"/>
    </source>
</evidence>
<evidence type="ECO:0000256" key="2">
    <source>
        <dbReference type="ARBA" id="ARBA00009853"/>
    </source>
</evidence>
<evidence type="ECO:0000313" key="8">
    <source>
        <dbReference type="EMBL" id="MCI4683321.1"/>
    </source>
</evidence>
<evidence type="ECO:0000256" key="5">
    <source>
        <dbReference type="ARBA" id="ARBA00023136"/>
    </source>
</evidence>
<name>A0ABS9Z6T1_9HYPH</name>
<feature type="transmembrane region" description="Helical" evidence="6">
    <location>
        <begin position="224"/>
        <end position="243"/>
    </location>
</feature>
<dbReference type="PANTHER" id="PTHR22911">
    <property type="entry name" value="ACYL-MALONYL CONDENSING ENZYME-RELATED"/>
    <property type="match status" value="1"/>
</dbReference>
<evidence type="ECO:0000313" key="9">
    <source>
        <dbReference type="Proteomes" id="UP001139104"/>
    </source>
</evidence>
<organism evidence="8 9">
    <name type="scientific">Candidatus Rhodoblastus alkanivorans</name>
    <dbReference type="NCBI Taxonomy" id="2954117"/>
    <lineage>
        <taxon>Bacteria</taxon>
        <taxon>Pseudomonadati</taxon>
        <taxon>Pseudomonadota</taxon>
        <taxon>Alphaproteobacteria</taxon>
        <taxon>Hyphomicrobiales</taxon>
        <taxon>Rhodoblastaceae</taxon>
        <taxon>Rhodoblastus</taxon>
    </lineage>
</organism>
<feature type="domain" description="EamA" evidence="7">
    <location>
        <begin position="155"/>
        <end position="293"/>
    </location>
</feature>
<dbReference type="Proteomes" id="UP001139104">
    <property type="component" value="Unassembled WGS sequence"/>
</dbReference>
<evidence type="ECO:0000256" key="3">
    <source>
        <dbReference type="ARBA" id="ARBA00022692"/>
    </source>
</evidence>
<comment type="similarity">
    <text evidence="2">Belongs to the drug/metabolite transporter (DMT) superfamily. 10 TMS drug/metabolite exporter (DME) (TC 2.A.7.3) family.</text>
</comment>
<feature type="transmembrane region" description="Helical" evidence="6">
    <location>
        <begin position="96"/>
        <end position="113"/>
    </location>
</feature>
<comment type="caution">
    <text evidence="8">The sequence shown here is derived from an EMBL/GenBank/DDBJ whole genome shotgun (WGS) entry which is preliminary data.</text>
</comment>
<sequence length="326" mass="34241">MTPGILLKILSTLAFTAMAVGVRVAAPRIPLAEIVFFRSIVALVLLFLWLVWTGGFPRHLTTRRPLGHLGRGLTGAAGMFANFGSLTLLPLADATAYFYASPIFVTLIAARGLRENVHVIRWLAVLIGFGGVLAMLTEHVGLGHLAKNIGAQGLGAGVALAGAAFAAVSIIQTRRLTASEHTAAIVFYFTCLTTLAGAAALILAHFAPSLIASQAFVTPDARDLAALIGAGLMGGCAQIFVTTSYRYADASLLASYDYFAMVWAVIASVVFFGQWPSTPVMFGAAAIAGSGLLALLGERAFAGRVTIRSIFQTISNFMPNAGRPDR</sequence>
<dbReference type="PANTHER" id="PTHR22911:SF6">
    <property type="entry name" value="SOLUTE CARRIER FAMILY 35 MEMBER G1"/>
    <property type="match status" value="1"/>
</dbReference>
<reference evidence="8" key="1">
    <citation type="journal article" date="2022" name="ISME J.">
        <title>Identification of active gaseous-alkane degraders at natural gas seeps.</title>
        <authorList>
            <person name="Farhan Ul Haque M."/>
            <person name="Hernandez M."/>
            <person name="Crombie A.T."/>
            <person name="Murrell J.C."/>
        </authorList>
    </citation>
    <scope>NUCLEOTIDE SEQUENCE</scope>
    <source>
        <strain evidence="8">PC2</strain>
    </source>
</reference>
<evidence type="ECO:0000256" key="1">
    <source>
        <dbReference type="ARBA" id="ARBA00004141"/>
    </source>
</evidence>
<feature type="transmembrane region" description="Helical" evidence="6">
    <location>
        <begin position="255"/>
        <end position="275"/>
    </location>
</feature>
<comment type="subcellular location">
    <subcellularLocation>
        <location evidence="1">Membrane</location>
        <topology evidence="1">Multi-pass membrane protein</topology>
    </subcellularLocation>
</comment>
<evidence type="ECO:0000256" key="4">
    <source>
        <dbReference type="ARBA" id="ARBA00022989"/>
    </source>
</evidence>
<dbReference type="Pfam" id="PF00892">
    <property type="entry name" value="EamA"/>
    <property type="match status" value="2"/>
</dbReference>
<dbReference type="InterPro" id="IPR037185">
    <property type="entry name" value="EmrE-like"/>
</dbReference>
<dbReference type="RefSeq" id="WP_243067281.1">
    <property type="nucleotide sequence ID" value="NZ_JAIVFK010000025.1"/>
</dbReference>
<dbReference type="EMBL" id="JAIVFP010000001">
    <property type="protein sequence ID" value="MCI4683321.1"/>
    <property type="molecule type" value="Genomic_DNA"/>
</dbReference>
<keyword evidence="9" id="KW-1185">Reference proteome</keyword>
<dbReference type="InterPro" id="IPR000620">
    <property type="entry name" value="EamA_dom"/>
</dbReference>